<accession>A0A448WKI7</accession>
<comment type="caution">
    <text evidence="1">The sequence shown here is derived from an EMBL/GenBank/DDBJ whole genome shotgun (WGS) entry which is preliminary data.</text>
</comment>
<protein>
    <submittedName>
        <fullName evidence="1">Uncharacterized protein</fullName>
    </submittedName>
</protein>
<organism evidence="1 2">
    <name type="scientific">Protopolystoma xenopodis</name>
    <dbReference type="NCBI Taxonomy" id="117903"/>
    <lineage>
        <taxon>Eukaryota</taxon>
        <taxon>Metazoa</taxon>
        <taxon>Spiralia</taxon>
        <taxon>Lophotrochozoa</taxon>
        <taxon>Platyhelminthes</taxon>
        <taxon>Monogenea</taxon>
        <taxon>Polyopisthocotylea</taxon>
        <taxon>Polystomatidea</taxon>
        <taxon>Polystomatidae</taxon>
        <taxon>Protopolystoma</taxon>
    </lineage>
</organism>
<reference evidence="1" key="1">
    <citation type="submission" date="2018-11" db="EMBL/GenBank/DDBJ databases">
        <authorList>
            <consortium name="Pathogen Informatics"/>
        </authorList>
    </citation>
    <scope>NUCLEOTIDE SEQUENCE</scope>
</reference>
<name>A0A448WKI7_9PLAT</name>
<dbReference type="Proteomes" id="UP000784294">
    <property type="component" value="Unassembled WGS sequence"/>
</dbReference>
<proteinExistence type="predicted"/>
<evidence type="ECO:0000313" key="2">
    <source>
        <dbReference type="Proteomes" id="UP000784294"/>
    </source>
</evidence>
<dbReference type="EMBL" id="CAAALY010019840">
    <property type="protein sequence ID" value="VEL14050.1"/>
    <property type="molecule type" value="Genomic_DNA"/>
</dbReference>
<gene>
    <name evidence="1" type="ORF">PXEA_LOCUS7490</name>
</gene>
<dbReference type="AlphaFoldDB" id="A0A448WKI7"/>
<keyword evidence="2" id="KW-1185">Reference proteome</keyword>
<sequence length="131" mass="14310">MQLANYHNLLWFPGPAGRPCHGGGGCPSLCSSGSPLESSCYSLRLTGLAIASPLFRAGSRTVFWIPFDLEPDNHEVSSSTTLTEDLEVRDTGKPDNTLRTGIVVRLTAWMGPGRLILQSYPFLESFEPKNK</sequence>
<evidence type="ECO:0000313" key="1">
    <source>
        <dbReference type="EMBL" id="VEL14050.1"/>
    </source>
</evidence>